<organism evidence="1 2">
    <name type="scientific">Adineta steineri</name>
    <dbReference type="NCBI Taxonomy" id="433720"/>
    <lineage>
        <taxon>Eukaryota</taxon>
        <taxon>Metazoa</taxon>
        <taxon>Spiralia</taxon>
        <taxon>Gnathifera</taxon>
        <taxon>Rotifera</taxon>
        <taxon>Eurotatoria</taxon>
        <taxon>Bdelloidea</taxon>
        <taxon>Adinetida</taxon>
        <taxon>Adinetidae</taxon>
        <taxon>Adineta</taxon>
    </lineage>
</organism>
<dbReference type="GO" id="GO:0008610">
    <property type="term" value="P:lipid biosynthetic process"/>
    <property type="evidence" value="ECO:0007669"/>
    <property type="project" value="InterPro"/>
</dbReference>
<gene>
    <name evidence="1" type="ORF">OXD698_LOCUS31107</name>
</gene>
<proteinExistence type="predicted"/>
<dbReference type="InterPro" id="IPR007072">
    <property type="entry name" value="RNMT_CmcI"/>
</dbReference>
<name>A0A819Q223_9BILA</name>
<dbReference type="Gene3D" id="3.40.50.150">
    <property type="entry name" value="Vaccinia Virus protein VP39"/>
    <property type="match status" value="1"/>
</dbReference>
<dbReference type="EMBL" id="CAJOAZ010003783">
    <property type="protein sequence ID" value="CAF4027730.1"/>
    <property type="molecule type" value="Genomic_DNA"/>
</dbReference>
<evidence type="ECO:0000313" key="2">
    <source>
        <dbReference type="Proteomes" id="UP000663844"/>
    </source>
</evidence>
<dbReference type="Proteomes" id="UP000663844">
    <property type="component" value="Unassembled WGS sequence"/>
</dbReference>
<dbReference type="Pfam" id="PF04989">
    <property type="entry name" value="RMNT_CmcI"/>
    <property type="match status" value="1"/>
</dbReference>
<dbReference type="GO" id="GO:0008168">
    <property type="term" value="F:methyltransferase activity"/>
    <property type="evidence" value="ECO:0007669"/>
    <property type="project" value="InterPro"/>
</dbReference>
<sequence length="136" mass="15917">MTTTTTLSSSTTSKFYIYYDNLAQINEEYYKFYELNKEWQKKSFLGVQFLQNPNDAITIAEILHDQDIDLVIETGTYRGGAALFFASIMYQYRYNASTNSIRSFKIVTMDMTEDARAFINRYPLFAFYITFILRGS</sequence>
<evidence type="ECO:0000313" key="1">
    <source>
        <dbReference type="EMBL" id="CAF4027730.1"/>
    </source>
</evidence>
<accession>A0A819Q223</accession>
<dbReference type="SUPFAM" id="SSF53335">
    <property type="entry name" value="S-adenosyl-L-methionine-dependent methyltransferases"/>
    <property type="match status" value="1"/>
</dbReference>
<dbReference type="InterPro" id="IPR029063">
    <property type="entry name" value="SAM-dependent_MTases_sf"/>
</dbReference>
<dbReference type="AlphaFoldDB" id="A0A819Q223"/>
<comment type="caution">
    <text evidence="1">The sequence shown here is derived from an EMBL/GenBank/DDBJ whole genome shotgun (WGS) entry which is preliminary data.</text>
</comment>
<protein>
    <submittedName>
        <fullName evidence="1">Uncharacterized protein</fullName>
    </submittedName>
</protein>
<reference evidence="1" key="1">
    <citation type="submission" date="2021-02" db="EMBL/GenBank/DDBJ databases">
        <authorList>
            <person name="Nowell W R."/>
        </authorList>
    </citation>
    <scope>NUCLEOTIDE SEQUENCE</scope>
</reference>